<evidence type="ECO:0000313" key="1">
    <source>
        <dbReference type="EMBL" id="ALA60330.1"/>
    </source>
</evidence>
<dbReference type="STRING" id="42253.NITMOv2_3945"/>
<dbReference type="Proteomes" id="UP000069205">
    <property type="component" value="Chromosome"/>
</dbReference>
<dbReference type="GO" id="GO:0005506">
    <property type="term" value="F:iron ion binding"/>
    <property type="evidence" value="ECO:0007669"/>
    <property type="project" value="InterPro"/>
</dbReference>
<dbReference type="GO" id="GO:0009055">
    <property type="term" value="F:electron transfer activity"/>
    <property type="evidence" value="ECO:0007669"/>
    <property type="project" value="InterPro"/>
</dbReference>
<gene>
    <name evidence="1" type="ORF">NITMOv2_3945</name>
</gene>
<dbReference type="GO" id="GO:0022900">
    <property type="term" value="P:electron transport chain"/>
    <property type="evidence" value="ECO:0007669"/>
    <property type="project" value="InterPro"/>
</dbReference>
<dbReference type="GO" id="GO:0020037">
    <property type="term" value="F:heme binding"/>
    <property type="evidence" value="ECO:0007669"/>
    <property type="project" value="InterPro"/>
</dbReference>
<reference evidence="1 2" key="1">
    <citation type="journal article" date="2015" name="Proc. Natl. Acad. Sci. U.S.A.">
        <title>Expanded metabolic versatility of ubiquitous nitrite-oxidizing bacteria from the genus Nitrospira.</title>
        <authorList>
            <person name="Koch H."/>
            <person name="Lucker S."/>
            <person name="Albertsen M."/>
            <person name="Kitzinger K."/>
            <person name="Herbold C."/>
            <person name="Spieck E."/>
            <person name="Nielsen P.H."/>
            <person name="Wagner M."/>
            <person name="Daims H."/>
        </authorList>
    </citation>
    <scope>NUCLEOTIDE SEQUENCE [LARGE SCALE GENOMIC DNA]</scope>
    <source>
        <strain evidence="1 2">NSP M-1</strain>
    </source>
</reference>
<dbReference type="KEGG" id="nmv:NITMOv2_3945"/>
<dbReference type="PATRIC" id="fig|42253.5.peg.3888"/>
<dbReference type="EMBL" id="CP011801">
    <property type="protein sequence ID" value="ALA60330.1"/>
    <property type="molecule type" value="Genomic_DNA"/>
</dbReference>
<proteinExistence type="predicted"/>
<keyword evidence="2" id="KW-1185">Reference proteome</keyword>
<sequence>MGVSSDGPVRTRHGVTDLKQILPRLNNVLKACVACHVEYKVRDPS</sequence>
<organism evidence="1 2">
    <name type="scientific">Nitrospira moscoviensis</name>
    <dbReference type="NCBI Taxonomy" id="42253"/>
    <lineage>
        <taxon>Bacteria</taxon>
        <taxon>Pseudomonadati</taxon>
        <taxon>Nitrospirota</taxon>
        <taxon>Nitrospiria</taxon>
        <taxon>Nitrospirales</taxon>
        <taxon>Nitrospiraceae</taxon>
        <taxon>Nitrospira</taxon>
    </lineage>
</organism>
<dbReference type="AlphaFoldDB" id="A0A0K2GH93"/>
<protein>
    <submittedName>
        <fullName evidence="1">Uncharacterized protein</fullName>
    </submittedName>
</protein>
<evidence type="ECO:0000313" key="2">
    <source>
        <dbReference type="Proteomes" id="UP000069205"/>
    </source>
</evidence>
<dbReference type="SUPFAM" id="SSF47175">
    <property type="entry name" value="Cytochromes"/>
    <property type="match status" value="1"/>
</dbReference>
<name>A0A0K2GH93_NITMO</name>
<dbReference type="InterPro" id="IPR010980">
    <property type="entry name" value="Cyt_c/b562"/>
</dbReference>
<accession>A0A0K2GH93</accession>